<dbReference type="EMBL" id="PDCP01000037">
    <property type="protein sequence ID" value="PEG36153.1"/>
    <property type="molecule type" value="Genomic_DNA"/>
</dbReference>
<proteinExistence type="predicted"/>
<keyword evidence="1" id="KW-0472">Membrane</keyword>
<keyword evidence="4" id="KW-1185">Reference proteome</keyword>
<keyword evidence="1" id="KW-0812">Transmembrane</keyword>
<dbReference type="EMBL" id="BLKS01000003">
    <property type="protein sequence ID" value="GFG54917.1"/>
    <property type="molecule type" value="Genomic_DNA"/>
</dbReference>
<dbReference type="Proteomes" id="UP000220914">
    <property type="component" value="Unassembled WGS sequence"/>
</dbReference>
<sequence>MTRRHTLARFVAVLAGAYAALMLIVDRLIEFGVAAGIFAASSGAAALFAYNRRTDDERLTLTRGIHDDSDAD</sequence>
<keyword evidence="1" id="KW-1133">Transmembrane helix</keyword>
<dbReference type="AlphaFoldDB" id="A0A2A7MXB3"/>
<evidence type="ECO:0000313" key="5">
    <source>
        <dbReference type="Proteomes" id="UP000465302"/>
    </source>
</evidence>
<reference evidence="2" key="3">
    <citation type="submission" date="2020-02" db="EMBL/GenBank/DDBJ databases">
        <authorList>
            <person name="Matsumoto Y."/>
            <person name="Motooka D."/>
            <person name="Nakamura S."/>
        </authorList>
    </citation>
    <scope>NUCLEOTIDE SEQUENCE</scope>
    <source>
        <strain evidence="2">JCM 6377</strain>
    </source>
</reference>
<accession>A0A2A7MXB3</accession>
<organism evidence="3 4">
    <name type="scientific">Mycolicibacterium agri</name>
    <name type="common">Mycobacterium agri</name>
    <dbReference type="NCBI Taxonomy" id="36811"/>
    <lineage>
        <taxon>Bacteria</taxon>
        <taxon>Bacillati</taxon>
        <taxon>Actinomycetota</taxon>
        <taxon>Actinomycetes</taxon>
        <taxon>Mycobacteriales</taxon>
        <taxon>Mycobacteriaceae</taxon>
        <taxon>Mycolicibacterium</taxon>
    </lineage>
</organism>
<evidence type="ECO:0000313" key="3">
    <source>
        <dbReference type="EMBL" id="PEG36153.1"/>
    </source>
</evidence>
<name>A0A2A7MXB3_MYCAG</name>
<comment type="caution">
    <text evidence="3">The sequence shown here is derived from an EMBL/GenBank/DDBJ whole genome shotgun (WGS) entry which is preliminary data.</text>
</comment>
<reference evidence="2 5" key="2">
    <citation type="journal article" date="2019" name="Emerg. Microbes Infect.">
        <title>Comprehensive subspecies identification of 175 nontuberculous mycobacteria species based on 7547 genomic profiles.</title>
        <authorList>
            <person name="Matsumoto Y."/>
            <person name="Kinjo T."/>
            <person name="Motooka D."/>
            <person name="Nabeya D."/>
            <person name="Jung N."/>
            <person name="Uechi K."/>
            <person name="Horii T."/>
            <person name="Iida T."/>
            <person name="Fujita J."/>
            <person name="Nakamura S."/>
        </authorList>
    </citation>
    <scope>NUCLEOTIDE SEQUENCE [LARGE SCALE GENOMIC DNA]</scope>
    <source>
        <strain evidence="2 5">JCM 6377</strain>
    </source>
</reference>
<evidence type="ECO:0000313" key="2">
    <source>
        <dbReference type="EMBL" id="GFG54917.1"/>
    </source>
</evidence>
<evidence type="ECO:0000256" key="1">
    <source>
        <dbReference type="SAM" id="Phobius"/>
    </source>
</evidence>
<reference evidence="3 4" key="1">
    <citation type="submission" date="2017-10" db="EMBL/GenBank/DDBJ databases">
        <title>The new phylogeny of genus Mycobacterium.</title>
        <authorList>
            <person name="Tortoli E."/>
            <person name="Trovato A."/>
            <person name="Cirillo D.M."/>
        </authorList>
    </citation>
    <scope>NUCLEOTIDE SEQUENCE [LARGE SCALE GENOMIC DNA]</scope>
    <source>
        <strain evidence="3 4">CCUG37673</strain>
    </source>
</reference>
<evidence type="ECO:0000313" key="4">
    <source>
        <dbReference type="Proteomes" id="UP000220914"/>
    </source>
</evidence>
<dbReference type="Proteomes" id="UP000465302">
    <property type="component" value="Unassembled WGS sequence"/>
</dbReference>
<gene>
    <name evidence="3" type="ORF">CQY20_19850</name>
    <name evidence="2" type="ORF">MAGR_63580</name>
</gene>
<feature type="transmembrane region" description="Helical" evidence="1">
    <location>
        <begin position="31"/>
        <end position="50"/>
    </location>
</feature>
<protein>
    <submittedName>
        <fullName evidence="3">Uncharacterized protein</fullName>
    </submittedName>
</protein>
<feature type="transmembrane region" description="Helical" evidence="1">
    <location>
        <begin position="7"/>
        <end position="25"/>
    </location>
</feature>